<gene>
    <name evidence="1" type="ORF">DW782_02750</name>
</gene>
<dbReference type="EMBL" id="QSJN01000001">
    <property type="protein sequence ID" value="RHD78228.1"/>
    <property type="molecule type" value="Genomic_DNA"/>
</dbReference>
<comment type="caution">
    <text evidence="1">The sequence shown here is derived from an EMBL/GenBank/DDBJ whole genome shotgun (WGS) entry which is preliminary data.</text>
</comment>
<evidence type="ECO:0000313" key="2">
    <source>
        <dbReference type="Proteomes" id="UP000284660"/>
    </source>
</evidence>
<protein>
    <submittedName>
        <fullName evidence="1">Uncharacterized protein</fullName>
    </submittedName>
</protein>
<sequence length="94" mass="11087">MNLFIKSAPLYLRVQMNDSTEWRMKNQWLAMDLFYNEGSLCCFNEQPYEKALENFYPNLCDTITTRINRLFPQIKTTTQVSHDEAVAYFTVCGN</sequence>
<organism evidence="1 2">
    <name type="scientific">Parabacteroides distasonis</name>
    <dbReference type="NCBI Taxonomy" id="823"/>
    <lineage>
        <taxon>Bacteria</taxon>
        <taxon>Pseudomonadati</taxon>
        <taxon>Bacteroidota</taxon>
        <taxon>Bacteroidia</taxon>
        <taxon>Bacteroidales</taxon>
        <taxon>Tannerellaceae</taxon>
        <taxon>Parabacteroides</taxon>
    </lineage>
</organism>
<accession>A0A3R6FRA2</accession>
<reference evidence="1 2" key="1">
    <citation type="submission" date="2018-08" db="EMBL/GenBank/DDBJ databases">
        <title>A genome reference for cultivated species of the human gut microbiota.</title>
        <authorList>
            <person name="Zou Y."/>
            <person name="Xue W."/>
            <person name="Luo G."/>
        </authorList>
    </citation>
    <scope>NUCLEOTIDE SEQUENCE [LARGE SCALE GENOMIC DNA]</scope>
    <source>
        <strain evidence="1 2">AM30-4</strain>
    </source>
</reference>
<proteinExistence type="predicted"/>
<dbReference type="Proteomes" id="UP000284660">
    <property type="component" value="Unassembled WGS sequence"/>
</dbReference>
<dbReference type="AlphaFoldDB" id="A0A3R6FRA2"/>
<evidence type="ECO:0000313" key="1">
    <source>
        <dbReference type="EMBL" id="RHD78228.1"/>
    </source>
</evidence>
<name>A0A3R6FRA2_PARDI</name>